<reference evidence="1 2" key="1">
    <citation type="submission" date="2020-09" db="EMBL/GenBank/DDBJ databases">
        <title>De no assembly of potato wild relative species, Solanum commersonii.</title>
        <authorList>
            <person name="Cho K."/>
        </authorList>
    </citation>
    <scope>NUCLEOTIDE SEQUENCE [LARGE SCALE GENOMIC DNA]</scope>
    <source>
        <strain evidence="1">LZ3.2</strain>
        <tissue evidence="1">Leaf</tissue>
    </source>
</reference>
<gene>
    <name evidence="1" type="ORF">H5410_027530</name>
</gene>
<proteinExistence type="predicted"/>
<name>A0A9J5Z4Q6_SOLCO</name>
<dbReference type="AlphaFoldDB" id="A0A9J5Z4Q6"/>
<dbReference type="Proteomes" id="UP000824120">
    <property type="component" value="Chromosome 5"/>
</dbReference>
<evidence type="ECO:0000313" key="2">
    <source>
        <dbReference type="Proteomes" id="UP000824120"/>
    </source>
</evidence>
<sequence>MNLRGLWSIYFNAQILSLTDSNILDALTLNVKTHVKIDEKSVMRFDEKSIPYSRHSFASDKTGYSTYFSR</sequence>
<organism evidence="1 2">
    <name type="scientific">Solanum commersonii</name>
    <name type="common">Commerson's wild potato</name>
    <name type="synonym">Commerson's nightshade</name>
    <dbReference type="NCBI Taxonomy" id="4109"/>
    <lineage>
        <taxon>Eukaryota</taxon>
        <taxon>Viridiplantae</taxon>
        <taxon>Streptophyta</taxon>
        <taxon>Embryophyta</taxon>
        <taxon>Tracheophyta</taxon>
        <taxon>Spermatophyta</taxon>
        <taxon>Magnoliopsida</taxon>
        <taxon>eudicotyledons</taxon>
        <taxon>Gunneridae</taxon>
        <taxon>Pentapetalae</taxon>
        <taxon>asterids</taxon>
        <taxon>lamiids</taxon>
        <taxon>Solanales</taxon>
        <taxon>Solanaceae</taxon>
        <taxon>Solanoideae</taxon>
        <taxon>Solaneae</taxon>
        <taxon>Solanum</taxon>
    </lineage>
</organism>
<dbReference type="EMBL" id="JACXVP010000005">
    <property type="protein sequence ID" value="KAG5606038.1"/>
    <property type="molecule type" value="Genomic_DNA"/>
</dbReference>
<protein>
    <submittedName>
        <fullName evidence="1">Uncharacterized protein</fullName>
    </submittedName>
</protein>
<accession>A0A9J5Z4Q6</accession>
<evidence type="ECO:0000313" key="1">
    <source>
        <dbReference type="EMBL" id="KAG5606038.1"/>
    </source>
</evidence>
<keyword evidence="2" id="KW-1185">Reference proteome</keyword>
<comment type="caution">
    <text evidence="1">The sequence shown here is derived from an EMBL/GenBank/DDBJ whole genome shotgun (WGS) entry which is preliminary data.</text>
</comment>